<comment type="subcellular location">
    <subcellularLocation>
        <location evidence="2">Cell inner membrane</location>
        <topology evidence="2">Single-pass type II membrane protein</topology>
    </subcellularLocation>
</comment>
<evidence type="ECO:0000256" key="6">
    <source>
        <dbReference type="ARBA" id="ARBA00012448"/>
    </source>
</evidence>
<dbReference type="InterPro" id="IPR012338">
    <property type="entry name" value="Beta-lactam/transpept-like"/>
</dbReference>
<dbReference type="EC" id="2.4.99.28" evidence="25"/>
<accession>A0ABV6CCH7</accession>
<dbReference type="SUPFAM" id="SSF53955">
    <property type="entry name" value="Lysozyme-like"/>
    <property type="match status" value="1"/>
</dbReference>
<keyword evidence="18" id="KW-0573">Peptidoglycan synthesis</keyword>
<evidence type="ECO:0000256" key="21">
    <source>
        <dbReference type="ARBA" id="ARBA00023251"/>
    </source>
</evidence>
<evidence type="ECO:0000256" key="27">
    <source>
        <dbReference type="SAM" id="Phobius"/>
    </source>
</evidence>
<dbReference type="InterPro" id="IPR036950">
    <property type="entry name" value="PBP_transglycosylase"/>
</dbReference>
<dbReference type="Proteomes" id="UP001589758">
    <property type="component" value="Unassembled WGS sequence"/>
</dbReference>
<evidence type="ECO:0000256" key="17">
    <source>
        <dbReference type="ARBA" id="ARBA00022968"/>
    </source>
</evidence>
<evidence type="ECO:0000256" key="18">
    <source>
        <dbReference type="ARBA" id="ARBA00022984"/>
    </source>
</evidence>
<dbReference type="Gene3D" id="3.40.710.10">
    <property type="entry name" value="DD-peptidase/beta-lactamase superfamily"/>
    <property type="match status" value="2"/>
</dbReference>
<keyword evidence="20 27" id="KW-0472">Membrane</keyword>
<evidence type="ECO:0000256" key="11">
    <source>
        <dbReference type="ARBA" id="ARBA00022670"/>
    </source>
</evidence>
<evidence type="ECO:0000256" key="9">
    <source>
        <dbReference type="ARBA" id="ARBA00022519"/>
    </source>
</evidence>
<evidence type="ECO:0000256" key="10">
    <source>
        <dbReference type="ARBA" id="ARBA00022645"/>
    </source>
</evidence>
<keyword evidence="23" id="KW-0961">Cell wall biogenesis/degradation</keyword>
<organism evidence="31 32">
    <name type="scientific">Thorsellia kenyensis</name>
    <dbReference type="NCBI Taxonomy" id="1549888"/>
    <lineage>
        <taxon>Bacteria</taxon>
        <taxon>Pseudomonadati</taxon>
        <taxon>Pseudomonadota</taxon>
        <taxon>Gammaproteobacteria</taxon>
        <taxon>Enterobacterales</taxon>
        <taxon>Thorselliaceae</taxon>
        <taxon>Thorsellia</taxon>
    </lineage>
</organism>
<keyword evidence="17" id="KW-0735">Signal-anchor</keyword>
<evidence type="ECO:0000256" key="5">
    <source>
        <dbReference type="ARBA" id="ARBA00007739"/>
    </source>
</evidence>
<comment type="similarity">
    <text evidence="4">In the C-terminal section; belongs to the transpeptidase family.</text>
</comment>
<feature type="domain" description="Penicillin-binding protein OB-like" evidence="30">
    <location>
        <begin position="317"/>
        <end position="428"/>
    </location>
</feature>
<evidence type="ECO:0000256" key="4">
    <source>
        <dbReference type="ARBA" id="ARBA00007090"/>
    </source>
</evidence>
<evidence type="ECO:0000256" key="7">
    <source>
        <dbReference type="ARBA" id="ARBA00018638"/>
    </source>
</evidence>
<dbReference type="SUPFAM" id="SSF56601">
    <property type="entry name" value="beta-lactamase/transpeptidase-like"/>
    <property type="match status" value="1"/>
</dbReference>
<dbReference type="InterPro" id="IPR001460">
    <property type="entry name" value="PCN-bd_Tpept"/>
</dbReference>
<evidence type="ECO:0000256" key="3">
    <source>
        <dbReference type="ARBA" id="ARBA00004752"/>
    </source>
</evidence>
<feature type="transmembrane region" description="Helical" evidence="27">
    <location>
        <begin position="7"/>
        <end position="26"/>
    </location>
</feature>
<dbReference type="Pfam" id="PF00912">
    <property type="entry name" value="Transgly"/>
    <property type="match status" value="1"/>
</dbReference>
<keyword evidence="10" id="KW-0121">Carboxypeptidase</keyword>
<comment type="function">
    <text evidence="1">Cell wall formation. Synthesis of cross-linked peptidoglycan from the lipid intermediates. The enzyme has a penicillin-insensitive transglycosylase N-terminal domain (formation of linear glycan strands) and a penicillin-sensitive transpeptidase C-terminal domain (cross-linking of the peptide subunits).</text>
</comment>
<keyword evidence="15" id="KW-0378">Hydrolase</keyword>
<evidence type="ECO:0000256" key="22">
    <source>
        <dbReference type="ARBA" id="ARBA00023268"/>
    </source>
</evidence>
<reference evidence="31 32" key="1">
    <citation type="submission" date="2024-09" db="EMBL/GenBank/DDBJ databases">
        <authorList>
            <person name="Sun Q."/>
            <person name="Mori K."/>
        </authorList>
    </citation>
    <scope>NUCLEOTIDE SEQUENCE [LARGE SCALE GENOMIC DNA]</scope>
    <source>
        <strain evidence="31 32">CCM 8545</strain>
    </source>
</reference>
<keyword evidence="12" id="KW-0328">Glycosyltransferase</keyword>
<feature type="domain" description="Glycosyl transferase family 51" evidence="29">
    <location>
        <begin position="55"/>
        <end position="230"/>
    </location>
</feature>
<keyword evidence="8" id="KW-1003">Cell membrane</keyword>
<dbReference type="InterPro" id="IPR050396">
    <property type="entry name" value="Glycosyltr_51/Transpeptidase"/>
</dbReference>
<evidence type="ECO:0000256" key="19">
    <source>
        <dbReference type="ARBA" id="ARBA00022989"/>
    </source>
</evidence>
<proteinExistence type="inferred from homology"/>
<dbReference type="Pfam" id="PF17092">
    <property type="entry name" value="PCB_OB"/>
    <property type="match status" value="1"/>
</dbReference>
<dbReference type="RefSeq" id="WP_385876374.1">
    <property type="nucleotide sequence ID" value="NZ_JBHLXE010000043.1"/>
</dbReference>
<evidence type="ECO:0000256" key="25">
    <source>
        <dbReference type="ARBA" id="ARBA00044770"/>
    </source>
</evidence>
<evidence type="ECO:0000256" key="26">
    <source>
        <dbReference type="ARBA" id="ARBA00049902"/>
    </source>
</evidence>
<evidence type="ECO:0000313" key="31">
    <source>
        <dbReference type="EMBL" id="MFC0179276.1"/>
    </source>
</evidence>
<evidence type="ECO:0000259" key="30">
    <source>
        <dbReference type="Pfam" id="PF17092"/>
    </source>
</evidence>
<protein>
    <recommendedName>
        <fullName evidence="7">Penicillin-binding protein 1A</fullName>
        <ecNumber evidence="25">2.4.99.28</ecNumber>
        <ecNumber evidence="6">3.4.16.4</ecNumber>
    </recommendedName>
</protein>
<dbReference type="NCBIfam" id="TIGR02074">
    <property type="entry name" value="PBP_1a_fam"/>
    <property type="match status" value="1"/>
</dbReference>
<keyword evidence="9" id="KW-0997">Cell inner membrane</keyword>
<evidence type="ECO:0000259" key="29">
    <source>
        <dbReference type="Pfam" id="PF00912"/>
    </source>
</evidence>
<evidence type="ECO:0000256" key="1">
    <source>
        <dbReference type="ARBA" id="ARBA00002624"/>
    </source>
</evidence>
<evidence type="ECO:0000256" key="14">
    <source>
        <dbReference type="ARBA" id="ARBA00022692"/>
    </source>
</evidence>
<comment type="caution">
    <text evidence="31">The sequence shown here is derived from an EMBL/GenBank/DDBJ whole genome shotgun (WGS) entry which is preliminary data.</text>
</comment>
<evidence type="ECO:0000256" key="24">
    <source>
        <dbReference type="ARBA" id="ARBA00034000"/>
    </source>
</evidence>
<keyword evidence="32" id="KW-1185">Reference proteome</keyword>
<comment type="catalytic activity">
    <reaction evidence="24">
        <text>Preferential cleavage: (Ac)2-L-Lys-D-Ala-|-D-Ala. Also transpeptidation of peptidyl-alanyl moieties that are N-acyl substituents of D-alanine.</text>
        <dbReference type="EC" id="3.4.16.4"/>
    </reaction>
</comment>
<keyword evidence="14 27" id="KW-0812">Transmembrane</keyword>
<evidence type="ECO:0000256" key="13">
    <source>
        <dbReference type="ARBA" id="ARBA00022679"/>
    </source>
</evidence>
<evidence type="ECO:0000256" key="23">
    <source>
        <dbReference type="ARBA" id="ARBA00023316"/>
    </source>
</evidence>
<sequence length="853" mass="94670">MRLIQFVLFLTIALFTLGIISFVGLYDYVKPQLPTVADLKSVRLQEPMRIYSAEGELMAEFGEKRRNPVLFENIPEQLINAFIAIEDTRYYEHQGIDPIGILRAIFVAASSGSTSQGASTITQQLARNITEIGNERSIERKIKEVFLAFDIEKNLNKQEILALYLNTIFMGQRSYGIGAAAYTYFGKSLNELTLAEMALLAGLPKAPSDYNPINSVARATDRRNIVLRRMLEENFITIDEYNQARNEPINAKYHQAKVAFSSPYITEAVRQEMYRRYGEDAYTGGFKVYTTITKKLQLAGEQALRNNILSYDMRHGYRGAVALIWDHQEGTPEENAITDYLKTVVPLADFIPAAVMDINKEENTATLLFSDGSRKILSHKGVKWARKYINERSQGPSPKRVSDVIHVGEQIWVRYYKDELWLTQEPEVNSALVSLDSNTGEVQALVGGFDFQQSKFNRATQALRQIGSNIKPFFYAAALDKGLSLATVFNDAPITSWNPSSLKSWSPKNSPNVYEGPMRLRQALGLSKNVVMVRVVRAIGVEAAADFLERFGFPEGNIDRTEAMSLGSPSFTPMQVARGYAVFANGGFLIEPYFITRVIDGEDKMVFEAKPKIACAECNIPSIYGESEKIAAIAYEEIEDMAQSEGNENILSNEEKEVEFISSENQSGGYAPRVISGEVAFLMRDALNSNVFGEPGWNGTGWRAGKVLAPRKDIGGKTGTTNSSKDAWFSGYGANIVTSVWVGFDDNRKTLGSGTAWPGDPDGISGGEAGAKTAQPAWNHYMKVALENIEEKNFPAPPGIISLSIDKYSGQLSNGGPTRKEYFIKGTEPSTYFVEELGTEIEDEASGQTQELF</sequence>
<evidence type="ECO:0000313" key="32">
    <source>
        <dbReference type="Proteomes" id="UP001589758"/>
    </source>
</evidence>
<keyword evidence="13" id="KW-0808">Transferase</keyword>
<keyword evidence="21" id="KW-0046">Antibiotic resistance</keyword>
<dbReference type="Pfam" id="PF00905">
    <property type="entry name" value="Transpeptidase"/>
    <property type="match status" value="1"/>
</dbReference>
<evidence type="ECO:0000256" key="12">
    <source>
        <dbReference type="ARBA" id="ARBA00022676"/>
    </source>
</evidence>
<dbReference type="PANTHER" id="PTHR32282:SF27">
    <property type="entry name" value="PENICILLIN-BINDING PROTEIN 1A"/>
    <property type="match status" value="1"/>
</dbReference>
<comment type="similarity">
    <text evidence="5">In the N-terminal section; belongs to the glycosyltransferase 51 family.</text>
</comment>
<evidence type="ECO:0000259" key="28">
    <source>
        <dbReference type="Pfam" id="PF00905"/>
    </source>
</evidence>
<dbReference type="InterPro" id="IPR001264">
    <property type="entry name" value="Glyco_trans_51"/>
</dbReference>
<keyword evidence="19 27" id="KW-1133">Transmembrane helix</keyword>
<dbReference type="InterPro" id="IPR023346">
    <property type="entry name" value="Lysozyme-like_dom_sf"/>
</dbReference>
<dbReference type="EMBL" id="JBHLXE010000043">
    <property type="protein sequence ID" value="MFC0179276.1"/>
    <property type="molecule type" value="Genomic_DNA"/>
</dbReference>
<dbReference type="EC" id="3.4.16.4" evidence="6"/>
<keyword evidence="16" id="KW-0133">Cell shape</keyword>
<evidence type="ECO:0000256" key="16">
    <source>
        <dbReference type="ARBA" id="ARBA00022960"/>
    </source>
</evidence>
<evidence type="ECO:0000256" key="15">
    <source>
        <dbReference type="ARBA" id="ARBA00022801"/>
    </source>
</evidence>
<gene>
    <name evidence="31" type="ORF">ACFFIT_04045</name>
</gene>
<keyword evidence="22" id="KW-0511">Multifunctional enzyme</keyword>
<name>A0ABV6CCH7_9GAMM</name>
<evidence type="ECO:0000256" key="8">
    <source>
        <dbReference type="ARBA" id="ARBA00022475"/>
    </source>
</evidence>
<evidence type="ECO:0000256" key="2">
    <source>
        <dbReference type="ARBA" id="ARBA00004249"/>
    </source>
</evidence>
<keyword evidence="11" id="KW-0645">Protease</keyword>
<evidence type="ECO:0000256" key="20">
    <source>
        <dbReference type="ARBA" id="ARBA00023136"/>
    </source>
</evidence>
<dbReference type="PANTHER" id="PTHR32282">
    <property type="entry name" value="BINDING PROTEIN TRANSPEPTIDASE, PUTATIVE-RELATED"/>
    <property type="match status" value="1"/>
</dbReference>
<comment type="catalytic activity">
    <reaction evidence="26">
        <text>[GlcNAc-(1-&gt;4)-Mur2Ac(oyl-L-Ala-gamma-D-Glu-L-Lys-D-Ala-D-Ala)](n)-di-trans,octa-cis-undecaprenyl diphosphate + beta-D-GlcNAc-(1-&gt;4)-Mur2Ac(oyl-L-Ala-gamma-D-Glu-L-Lys-D-Ala-D-Ala)-di-trans,octa-cis-undecaprenyl diphosphate = [GlcNAc-(1-&gt;4)-Mur2Ac(oyl-L-Ala-gamma-D-Glu-L-Lys-D-Ala-D-Ala)](n+1)-di-trans,octa-cis-undecaprenyl diphosphate + di-trans,octa-cis-undecaprenyl diphosphate + H(+)</text>
        <dbReference type="Rhea" id="RHEA:23708"/>
        <dbReference type="Rhea" id="RHEA-COMP:9602"/>
        <dbReference type="Rhea" id="RHEA-COMP:9603"/>
        <dbReference type="ChEBI" id="CHEBI:15378"/>
        <dbReference type="ChEBI" id="CHEBI:58405"/>
        <dbReference type="ChEBI" id="CHEBI:60033"/>
        <dbReference type="ChEBI" id="CHEBI:78435"/>
        <dbReference type="EC" id="2.4.99.28"/>
    </reaction>
</comment>
<dbReference type="Gene3D" id="1.10.3810.10">
    <property type="entry name" value="Biosynthetic peptidoglycan transglycosylase-like"/>
    <property type="match status" value="1"/>
</dbReference>
<comment type="pathway">
    <text evidence="3">Cell wall biogenesis; peptidoglycan biosynthesis.</text>
</comment>
<feature type="domain" description="Penicillin-binding protein transpeptidase" evidence="28">
    <location>
        <begin position="432"/>
        <end position="732"/>
    </location>
</feature>
<dbReference type="InterPro" id="IPR031376">
    <property type="entry name" value="PCB_OB"/>
</dbReference>